<dbReference type="EMBL" id="JAWRVE010000114">
    <property type="protein sequence ID" value="KAL1857431.1"/>
    <property type="molecule type" value="Genomic_DNA"/>
</dbReference>
<feature type="chain" id="PRO_5047209738" description="Altered inheritance of mitochondria protein 6" evidence="2">
    <location>
        <begin position="19"/>
        <end position="315"/>
    </location>
</feature>
<gene>
    <name evidence="3" type="ORF">Daus18300_010404</name>
</gene>
<sequence length="315" mass="33736">MLRSLIATALVAVPAVLAQSDVPLSLALQKIISDAASDPKYDYPTSLTRDIVPKAFHSHNDYWREVPFYSALKAGAVSIEADVWLYNGTLHVGHEQSALTDDRTLDSLYIQPILSVLQGQNPNSTFVAGTTSNGVYDTSGSQTLYLFVDLKTDGATTFPAVIAALQPLRDAGYLTTYDGSTVTPGTVTVIGTGNTPLSQVQGVAPRDYFWDAPIPTLATTYANITADVSPIASTNFNVQFPGVRGNGGLNDLQKVLLAAQVAVAHAKGIKVRYWDQPGWPVGTRNGVWRTLYDAGVDLLNVDDLEGAANFWESSG</sequence>
<comment type="caution">
    <text evidence="3">The sequence shown here is derived from an EMBL/GenBank/DDBJ whole genome shotgun (WGS) entry which is preliminary data.</text>
</comment>
<name>A0ABR3WAP8_9PEZI</name>
<dbReference type="InterPro" id="IPR051236">
    <property type="entry name" value="HAT_RTT109-like"/>
</dbReference>
<evidence type="ECO:0000313" key="4">
    <source>
        <dbReference type="Proteomes" id="UP001583177"/>
    </source>
</evidence>
<keyword evidence="4" id="KW-1185">Reference proteome</keyword>
<dbReference type="PANTHER" id="PTHR31571">
    <property type="entry name" value="ALTERED INHERITANCE OF MITOCHONDRIA PROTEIN 6"/>
    <property type="match status" value="1"/>
</dbReference>
<proteinExistence type="inferred from homology"/>
<accession>A0ABR3WAP8</accession>
<feature type="signal peptide" evidence="2">
    <location>
        <begin position="1"/>
        <end position="18"/>
    </location>
</feature>
<evidence type="ECO:0000256" key="1">
    <source>
        <dbReference type="ARBA" id="ARBA00008858"/>
    </source>
</evidence>
<dbReference type="SUPFAM" id="SSF51695">
    <property type="entry name" value="PLC-like phosphodiesterases"/>
    <property type="match status" value="1"/>
</dbReference>
<protein>
    <recommendedName>
        <fullName evidence="5">Altered inheritance of mitochondria protein 6</fullName>
    </recommendedName>
</protein>
<evidence type="ECO:0000256" key="2">
    <source>
        <dbReference type="SAM" id="SignalP"/>
    </source>
</evidence>
<dbReference type="CDD" id="cd08577">
    <property type="entry name" value="PI-PLCc_GDPD_SF_unchar3"/>
    <property type="match status" value="1"/>
</dbReference>
<reference evidence="3 4" key="1">
    <citation type="journal article" date="2024" name="IMA Fungus">
        <title>IMA Genome - F19 : A genome assembly and annotation guide to empower mycologists, including annotated draft genome sequences of Ceratocystis pirilliformis, Diaporthe australafricana, Fusarium ophioides, Paecilomyces lecythidis, and Sporothrix stenoceras.</title>
        <authorList>
            <person name="Aylward J."/>
            <person name="Wilson A.M."/>
            <person name="Visagie C.M."/>
            <person name="Spraker J."/>
            <person name="Barnes I."/>
            <person name="Buitendag C."/>
            <person name="Ceriani C."/>
            <person name="Del Mar Angel L."/>
            <person name="du Plessis D."/>
            <person name="Fuchs T."/>
            <person name="Gasser K."/>
            <person name="Kramer D."/>
            <person name="Li W."/>
            <person name="Munsamy K."/>
            <person name="Piso A."/>
            <person name="Price J.L."/>
            <person name="Sonnekus B."/>
            <person name="Thomas C."/>
            <person name="van der Nest A."/>
            <person name="van Dijk A."/>
            <person name="van Heerden A."/>
            <person name="van Vuuren N."/>
            <person name="Yilmaz N."/>
            <person name="Duong T.A."/>
            <person name="van der Merwe N.A."/>
            <person name="Wingfield M.J."/>
            <person name="Wingfield B.D."/>
        </authorList>
    </citation>
    <scope>NUCLEOTIDE SEQUENCE [LARGE SCALE GENOMIC DNA]</scope>
    <source>
        <strain evidence="3 4">CMW 18300</strain>
    </source>
</reference>
<evidence type="ECO:0000313" key="3">
    <source>
        <dbReference type="EMBL" id="KAL1857431.1"/>
    </source>
</evidence>
<dbReference type="PANTHER" id="PTHR31571:SF5">
    <property type="entry name" value="ALTERED INHERITANCE OF MITOCHONDRIA PROTEIN 6"/>
    <property type="match status" value="1"/>
</dbReference>
<dbReference type="InterPro" id="IPR039559">
    <property type="entry name" value="AIM6_PI-PLC-like_dom"/>
</dbReference>
<comment type="similarity">
    <text evidence="1">Belongs to the AIM6 family.</text>
</comment>
<evidence type="ECO:0008006" key="5">
    <source>
        <dbReference type="Google" id="ProtNLM"/>
    </source>
</evidence>
<organism evidence="3 4">
    <name type="scientific">Diaporthe australafricana</name>
    <dbReference type="NCBI Taxonomy" id="127596"/>
    <lineage>
        <taxon>Eukaryota</taxon>
        <taxon>Fungi</taxon>
        <taxon>Dikarya</taxon>
        <taxon>Ascomycota</taxon>
        <taxon>Pezizomycotina</taxon>
        <taxon>Sordariomycetes</taxon>
        <taxon>Sordariomycetidae</taxon>
        <taxon>Diaporthales</taxon>
        <taxon>Diaporthaceae</taxon>
        <taxon>Diaporthe</taxon>
    </lineage>
</organism>
<dbReference type="InterPro" id="IPR017946">
    <property type="entry name" value="PLC-like_Pdiesterase_TIM-brl"/>
</dbReference>
<dbReference type="Proteomes" id="UP001583177">
    <property type="component" value="Unassembled WGS sequence"/>
</dbReference>
<keyword evidence="2" id="KW-0732">Signal</keyword>